<dbReference type="PANTHER" id="PTHR31223:SF70">
    <property type="entry name" value="LOG FAMILY PROTEIN YJL055W"/>
    <property type="match status" value="1"/>
</dbReference>
<sequence>MSGPVSGSVRVCVFCASGPVPEPYLALASDVGTAIAARGWSLVSGGGRVSMMGAVARAAREGGARTVGVIPEALVAHEVADEQSDELVVVGDMRTRKGEMDARSDAVLALAGGLGTLEELFEAWTSRYLRMHDKPVVVLDPDGHYDPLFAWLESLRGTGFVSDRGLAGVVRTTTVADALDALAPGPAPSAVSGSR</sequence>
<dbReference type="EC" id="3.2.2.n1" evidence="2"/>
<dbReference type="SUPFAM" id="SSF102405">
    <property type="entry name" value="MCP/YpsA-like"/>
    <property type="match status" value="1"/>
</dbReference>
<comment type="caution">
    <text evidence="3">The sequence shown here is derived from an EMBL/GenBank/DDBJ whole genome shotgun (WGS) entry which is preliminary data.</text>
</comment>
<comment type="catalytic activity">
    <reaction evidence="2">
        <text>9-ribosyl-trans-zeatin 5'-phosphate + H2O = trans-zeatin + D-ribose 5-phosphate</text>
        <dbReference type="Rhea" id="RHEA:48564"/>
        <dbReference type="ChEBI" id="CHEBI:15377"/>
        <dbReference type="ChEBI" id="CHEBI:16522"/>
        <dbReference type="ChEBI" id="CHEBI:78346"/>
        <dbReference type="ChEBI" id="CHEBI:87947"/>
        <dbReference type="EC" id="3.2.2.n1"/>
    </reaction>
</comment>
<dbReference type="EMBL" id="BAABHO010000033">
    <property type="protein sequence ID" value="GAA4798485.1"/>
    <property type="molecule type" value="Genomic_DNA"/>
</dbReference>
<comment type="catalytic activity">
    <reaction evidence="2">
        <text>N(6)-(dimethylallyl)adenosine 5'-phosphate + H2O = N(6)-dimethylallyladenine + D-ribose 5-phosphate</text>
        <dbReference type="Rhea" id="RHEA:48560"/>
        <dbReference type="ChEBI" id="CHEBI:15377"/>
        <dbReference type="ChEBI" id="CHEBI:17660"/>
        <dbReference type="ChEBI" id="CHEBI:57526"/>
        <dbReference type="ChEBI" id="CHEBI:78346"/>
        <dbReference type="EC" id="3.2.2.n1"/>
    </reaction>
</comment>
<evidence type="ECO:0000256" key="1">
    <source>
        <dbReference type="ARBA" id="ARBA00006763"/>
    </source>
</evidence>
<organism evidence="3 4">
    <name type="scientific">Actinomycetospora chlora</name>
    <dbReference type="NCBI Taxonomy" id="663608"/>
    <lineage>
        <taxon>Bacteria</taxon>
        <taxon>Bacillati</taxon>
        <taxon>Actinomycetota</taxon>
        <taxon>Actinomycetes</taxon>
        <taxon>Pseudonocardiales</taxon>
        <taxon>Pseudonocardiaceae</taxon>
        <taxon>Actinomycetospora</taxon>
    </lineage>
</organism>
<name>A0ABP9BS96_9PSEU</name>
<evidence type="ECO:0000313" key="4">
    <source>
        <dbReference type="Proteomes" id="UP001500928"/>
    </source>
</evidence>
<evidence type="ECO:0000256" key="2">
    <source>
        <dbReference type="RuleBase" id="RU363015"/>
    </source>
</evidence>
<keyword evidence="2" id="KW-0203">Cytokinin biosynthesis</keyword>
<dbReference type="PANTHER" id="PTHR31223">
    <property type="entry name" value="LOG FAMILY PROTEIN YJL055W"/>
    <property type="match status" value="1"/>
</dbReference>
<dbReference type="Pfam" id="PF03641">
    <property type="entry name" value="Lysine_decarbox"/>
    <property type="match status" value="1"/>
</dbReference>
<keyword evidence="4" id="KW-1185">Reference proteome</keyword>
<dbReference type="NCBIfam" id="TIGR00730">
    <property type="entry name" value="Rossman fold protein, TIGR00730 family"/>
    <property type="match status" value="1"/>
</dbReference>
<protein>
    <recommendedName>
        <fullName evidence="2">Cytokinin riboside 5'-monophosphate phosphoribohydrolase</fullName>
        <ecNumber evidence="2">3.2.2.n1</ecNumber>
    </recommendedName>
</protein>
<proteinExistence type="inferred from homology"/>
<gene>
    <name evidence="3" type="ORF">GCM10023200_38770</name>
</gene>
<reference evidence="4" key="1">
    <citation type="journal article" date="2019" name="Int. J. Syst. Evol. Microbiol.">
        <title>The Global Catalogue of Microorganisms (GCM) 10K type strain sequencing project: providing services to taxonomists for standard genome sequencing and annotation.</title>
        <authorList>
            <consortium name="The Broad Institute Genomics Platform"/>
            <consortium name="The Broad Institute Genome Sequencing Center for Infectious Disease"/>
            <person name="Wu L."/>
            <person name="Ma J."/>
        </authorList>
    </citation>
    <scope>NUCLEOTIDE SEQUENCE [LARGE SCALE GENOMIC DNA]</scope>
    <source>
        <strain evidence="4">JCM 17979</strain>
    </source>
</reference>
<dbReference type="RefSeq" id="WP_345418829.1">
    <property type="nucleotide sequence ID" value="NZ_BAABHO010000033.1"/>
</dbReference>
<keyword evidence="2" id="KW-0378">Hydrolase</keyword>
<dbReference type="Gene3D" id="3.40.50.450">
    <property type="match status" value="1"/>
</dbReference>
<evidence type="ECO:0000313" key="3">
    <source>
        <dbReference type="EMBL" id="GAA4798485.1"/>
    </source>
</evidence>
<comment type="similarity">
    <text evidence="1 2">Belongs to the LOG family.</text>
</comment>
<accession>A0ABP9BS96</accession>
<dbReference type="InterPro" id="IPR031100">
    <property type="entry name" value="LOG_fam"/>
</dbReference>
<dbReference type="InterPro" id="IPR005269">
    <property type="entry name" value="LOG"/>
</dbReference>
<dbReference type="Proteomes" id="UP001500928">
    <property type="component" value="Unassembled WGS sequence"/>
</dbReference>